<proteinExistence type="predicted"/>
<sequence length="83" mass="9118">MDVEILYVVMAILFILNASVSVFLMKRDDLDTFQKGAQMLLVWLVPFLAAIGVWLLNRSQDIQVTQDKTFGGGVSDSIGPGAE</sequence>
<feature type="transmembrane region" description="Helical" evidence="1">
    <location>
        <begin position="37"/>
        <end position="56"/>
    </location>
</feature>
<dbReference type="RefSeq" id="WP_073324816.1">
    <property type="nucleotide sequence ID" value="NZ_FQWD01000006.1"/>
</dbReference>
<protein>
    <recommendedName>
        <fullName evidence="4">Phospholipase_D-nuclease N-terminal</fullName>
    </recommendedName>
</protein>
<evidence type="ECO:0008006" key="4">
    <source>
        <dbReference type="Google" id="ProtNLM"/>
    </source>
</evidence>
<keyword evidence="1" id="KW-1133">Transmembrane helix</keyword>
<dbReference type="EMBL" id="FQWD01000006">
    <property type="protein sequence ID" value="SHH13182.1"/>
    <property type="molecule type" value="Genomic_DNA"/>
</dbReference>
<dbReference type="AlphaFoldDB" id="A0A1M5QGI5"/>
<keyword evidence="1" id="KW-0812">Transmembrane</keyword>
<dbReference type="Proteomes" id="UP000184520">
    <property type="component" value="Unassembled WGS sequence"/>
</dbReference>
<organism evidence="2 3">
    <name type="scientific">Marisediminitalea aggregata</name>
    <dbReference type="NCBI Taxonomy" id="634436"/>
    <lineage>
        <taxon>Bacteria</taxon>
        <taxon>Pseudomonadati</taxon>
        <taxon>Pseudomonadota</taxon>
        <taxon>Gammaproteobacteria</taxon>
        <taxon>Alteromonadales</taxon>
        <taxon>Alteromonadaceae</taxon>
        <taxon>Marisediminitalea</taxon>
    </lineage>
</organism>
<feature type="transmembrane region" description="Helical" evidence="1">
    <location>
        <begin position="6"/>
        <end position="25"/>
    </location>
</feature>
<accession>A0A1M5QGI5</accession>
<evidence type="ECO:0000313" key="3">
    <source>
        <dbReference type="Proteomes" id="UP000184520"/>
    </source>
</evidence>
<gene>
    <name evidence="2" type="ORF">SAMN05216361_3895</name>
</gene>
<dbReference type="OrthoDB" id="6272845at2"/>
<keyword evidence="1" id="KW-0472">Membrane</keyword>
<dbReference type="STRING" id="634436.SAMN05216361_3895"/>
<name>A0A1M5QGI5_9ALTE</name>
<keyword evidence="3" id="KW-1185">Reference proteome</keyword>
<evidence type="ECO:0000256" key="1">
    <source>
        <dbReference type="SAM" id="Phobius"/>
    </source>
</evidence>
<reference evidence="3" key="1">
    <citation type="submission" date="2016-11" db="EMBL/GenBank/DDBJ databases">
        <authorList>
            <person name="Varghese N."/>
            <person name="Submissions S."/>
        </authorList>
    </citation>
    <scope>NUCLEOTIDE SEQUENCE [LARGE SCALE GENOMIC DNA]</scope>
    <source>
        <strain evidence="3">CGMCC 1.8995</strain>
    </source>
</reference>
<evidence type="ECO:0000313" key="2">
    <source>
        <dbReference type="EMBL" id="SHH13182.1"/>
    </source>
</evidence>